<evidence type="ECO:0000313" key="1">
    <source>
        <dbReference type="EMBL" id="PHK93730.1"/>
    </source>
</evidence>
<proteinExistence type="predicted"/>
<evidence type="ECO:0000313" key="2">
    <source>
        <dbReference type="Proteomes" id="UP000223527"/>
    </source>
</evidence>
<comment type="caution">
    <text evidence="1">The sequence shown here is derived from an EMBL/GenBank/DDBJ whole genome shotgun (WGS) entry which is preliminary data.</text>
</comment>
<dbReference type="OrthoDB" id="7266737at2"/>
<sequence>MSRPERQGRLELDAPLRRPLPRPDAEALVALLTGHALARPPAHPLFSVPEASAVLMGESLDHLTHGSRILQEEDGPRLCASASLPARPGLMEAALDWLGGLLRLEPGEVAGFTVPAGSHRHDVRLLVWDGGRLRPLGALPDLRAGALEGGCSMEAFRRAAGLPDVGEPPGVLRPVMRRVALAQLRRQALPVSQALLDGAFDGQVLFRAWLAAAAEAAQGFTTAAPPLALHVA</sequence>
<dbReference type="EMBL" id="PDNU01000037">
    <property type="protein sequence ID" value="PHK93730.1"/>
    <property type="molecule type" value="Genomic_DNA"/>
</dbReference>
<dbReference type="RefSeq" id="WP_099096776.1">
    <property type="nucleotide sequence ID" value="NZ_PDNU01000037.1"/>
</dbReference>
<name>A0A2C7A5W2_9PROT</name>
<gene>
    <name evidence="1" type="ORF">CR162_17235</name>
</gene>
<dbReference type="Proteomes" id="UP000223527">
    <property type="component" value="Unassembled WGS sequence"/>
</dbReference>
<protein>
    <submittedName>
        <fullName evidence="1">Uncharacterized protein</fullName>
    </submittedName>
</protein>
<organism evidence="1 2">
    <name type="scientific">Teichococcus rhizosphaerae</name>
    <dbReference type="NCBI Taxonomy" id="1335062"/>
    <lineage>
        <taxon>Bacteria</taxon>
        <taxon>Pseudomonadati</taxon>
        <taxon>Pseudomonadota</taxon>
        <taxon>Alphaproteobacteria</taxon>
        <taxon>Acetobacterales</taxon>
        <taxon>Roseomonadaceae</taxon>
        <taxon>Roseomonas</taxon>
    </lineage>
</organism>
<accession>A0A2C7A5W2</accession>
<dbReference type="AlphaFoldDB" id="A0A2C7A5W2"/>
<keyword evidence="2" id="KW-1185">Reference proteome</keyword>
<reference evidence="1 2" key="1">
    <citation type="submission" date="2017-10" db="EMBL/GenBank/DDBJ databases">
        <authorList>
            <person name="Banno H."/>
            <person name="Chua N.-H."/>
        </authorList>
    </citation>
    <scope>NUCLEOTIDE SEQUENCE [LARGE SCALE GENOMIC DNA]</scope>
    <source>
        <strain evidence="1 2">YW11</strain>
    </source>
</reference>